<organism evidence="1 2">
    <name type="scientific">Acetobacter pasteurianus (strain NBRC 105184 / IFO 3283-01)</name>
    <dbReference type="NCBI Taxonomy" id="634452"/>
    <lineage>
        <taxon>Bacteria</taxon>
        <taxon>Pseudomonadati</taxon>
        <taxon>Pseudomonadota</taxon>
        <taxon>Alphaproteobacteria</taxon>
        <taxon>Acetobacterales</taxon>
        <taxon>Acetobacteraceae</taxon>
        <taxon>Acetobacter</taxon>
    </lineage>
</organism>
<name>C7JI71_ACEP3</name>
<dbReference type="Proteomes" id="UP000000948">
    <property type="component" value="Plasmid pAPA01-011"/>
</dbReference>
<sequence>MRPLGSGLSVRTYGCSEADDQENDGWAKKDTGEIVALYEMSSPVMPSGLVSISRWKIKGCYPKSGLSRAMLCPTKIPQSASNIALLIGSDWSFIEENVFCNHIEWQTCLPVFVMNLDHPA</sequence>
<dbReference type="AlphaFoldDB" id="C7JI71"/>
<proteinExistence type="predicted"/>
<dbReference type="HOGENOM" id="CLU_2044555_0_0_5"/>
<keyword evidence="1" id="KW-0614">Plasmid</keyword>
<accession>C7JI71</accession>
<evidence type="ECO:0000313" key="1">
    <source>
        <dbReference type="EMBL" id="BAI00798.1"/>
    </source>
</evidence>
<gene>
    <name evidence="1" type="ordered locus">APA01_40100</name>
</gene>
<reference evidence="1 2" key="1">
    <citation type="journal article" date="2009" name="Nucleic Acids Res.">
        <title>Whole-genome analyses reveal genetic instability of Acetobacter pasteurianus.</title>
        <authorList>
            <person name="Azuma Y."/>
            <person name="Hosoyama A."/>
            <person name="Matsutani M."/>
            <person name="Furuya N."/>
            <person name="Horikawa H."/>
            <person name="Harada T."/>
            <person name="Hirakawa H."/>
            <person name="Kuhara S."/>
            <person name="Matsushita K."/>
            <person name="Fujita N."/>
            <person name="Shirai M."/>
        </authorList>
    </citation>
    <scope>NUCLEOTIDE SEQUENCE [LARGE SCALE GENOMIC DNA]</scope>
    <source>
        <strain evidence="2">NBRC 105184 / IFO 3283-01</strain>
        <plasmid evidence="1">pAPA01-011</plasmid>
    </source>
</reference>
<geneLocation type="plasmid" evidence="1 2">
    <name>pAPA01-011</name>
</geneLocation>
<evidence type="ECO:0000313" key="2">
    <source>
        <dbReference type="Proteomes" id="UP000000948"/>
    </source>
</evidence>
<dbReference type="KEGG" id="apt:APA01_40100"/>
<dbReference type="EMBL" id="AP011122">
    <property type="protein sequence ID" value="BAI00798.1"/>
    <property type="molecule type" value="Genomic_DNA"/>
</dbReference>
<protein>
    <submittedName>
        <fullName evidence="1">Uncharacterized protein</fullName>
    </submittedName>
</protein>